<accession>A0A397ST38</accession>
<proteinExistence type="predicted"/>
<keyword evidence="8" id="KW-1185">Reference proteome</keyword>
<dbReference type="InterPro" id="IPR046360">
    <property type="entry name" value="T-box_DNA-bd"/>
</dbReference>
<feature type="compositionally biased region" description="Low complexity" evidence="5">
    <location>
        <begin position="491"/>
        <end position="509"/>
    </location>
</feature>
<feature type="domain" description="T-box" evidence="6">
    <location>
        <begin position="137"/>
        <end position="337"/>
    </location>
</feature>
<dbReference type="SMART" id="SM00425">
    <property type="entry name" value="TBOX"/>
    <property type="match status" value="1"/>
</dbReference>
<dbReference type="CDD" id="cd20683">
    <property type="entry name" value="T-box_Fungi_incertae_sedis"/>
    <property type="match status" value="1"/>
</dbReference>
<dbReference type="Pfam" id="PF00907">
    <property type="entry name" value="T-box"/>
    <property type="match status" value="1"/>
</dbReference>
<evidence type="ECO:0000256" key="2">
    <source>
        <dbReference type="ARBA" id="ARBA00023125"/>
    </source>
</evidence>
<dbReference type="PANTHER" id="PTHR11267:SF204">
    <property type="entry name" value="SPADETAIL"/>
    <property type="match status" value="1"/>
</dbReference>
<keyword evidence="3" id="KW-0804">Transcription</keyword>
<dbReference type="GO" id="GO:0000785">
    <property type="term" value="C:chromatin"/>
    <property type="evidence" value="ECO:0007669"/>
    <property type="project" value="TreeGrafter"/>
</dbReference>
<dbReference type="GO" id="GO:0000981">
    <property type="term" value="F:DNA-binding transcription factor activity, RNA polymerase II-specific"/>
    <property type="evidence" value="ECO:0007669"/>
    <property type="project" value="TreeGrafter"/>
</dbReference>
<evidence type="ECO:0000256" key="4">
    <source>
        <dbReference type="ARBA" id="ARBA00023242"/>
    </source>
</evidence>
<evidence type="ECO:0000259" key="6">
    <source>
        <dbReference type="PROSITE" id="PS50252"/>
    </source>
</evidence>
<dbReference type="PROSITE" id="PS50252">
    <property type="entry name" value="TBOX_3"/>
    <property type="match status" value="1"/>
</dbReference>
<organism evidence="7 8">
    <name type="scientific">Glomus cerebriforme</name>
    <dbReference type="NCBI Taxonomy" id="658196"/>
    <lineage>
        <taxon>Eukaryota</taxon>
        <taxon>Fungi</taxon>
        <taxon>Fungi incertae sedis</taxon>
        <taxon>Mucoromycota</taxon>
        <taxon>Glomeromycotina</taxon>
        <taxon>Glomeromycetes</taxon>
        <taxon>Glomerales</taxon>
        <taxon>Glomeraceae</taxon>
        <taxon>Glomus</taxon>
    </lineage>
</organism>
<dbReference type="GO" id="GO:0000978">
    <property type="term" value="F:RNA polymerase II cis-regulatory region sequence-specific DNA binding"/>
    <property type="evidence" value="ECO:0007669"/>
    <property type="project" value="InterPro"/>
</dbReference>
<feature type="region of interest" description="Disordered" evidence="5">
    <location>
        <begin position="325"/>
        <end position="347"/>
    </location>
</feature>
<evidence type="ECO:0000256" key="5">
    <source>
        <dbReference type="SAM" id="MobiDB-lite"/>
    </source>
</evidence>
<evidence type="ECO:0000313" key="7">
    <source>
        <dbReference type="EMBL" id="RIA88079.1"/>
    </source>
</evidence>
<evidence type="ECO:0000256" key="3">
    <source>
        <dbReference type="ARBA" id="ARBA00023163"/>
    </source>
</evidence>
<name>A0A397ST38_9GLOM</name>
<feature type="region of interest" description="Disordered" evidence="5">
    <location>
        <begin position="491"/>
        <end position="515"/>
    </location>
</feature>
<dbReference type="SUPFAM" id="SSF49417">
    <property type="entry name" value="p53-like transcription factors"/>
    <property type="match status" value="1"/>
</dbReference>
<dbReference type="InterPro" id="IPR008967">
    <property type="entry name" value="p53-like_TF_DNA-bd_sf"/>
</dbReference>
<dbReference type="Proteomes" id="UP000265703">
    <property type="component" value="Unassembled WGS sequence"/>
</dbReference>
<reference evidence="7 8" key="1">
    <citation type="submission" date="2018-06" db="EMBL/GenBank/DDBJ databases">
        <title>Comparative genomics reveals the genomic features of Rhizophagus irregularis, R. cerebriforme, R. diaphanum and Gigaspora rosea, and their symbiotic lifestyle signature.</title>
        <authorList>
            <person name="Morin E."/>
            <person name="San Clemente H."/>
            <person name="Chen E.C.H."/>
            <person name="De La Providencia I."/>
            <person name="Hainaut M."/>
            <person name="Kuo A."/>
            <person name="Kohler A."/>
            <person name="Murat C."/>
            <person name="Tang N."/>
            <person name="Roy S."/>
            <person name="Loubradou J."/>
            <person name="Henrissat B."/>
            <person name="Grigoriev I.V."/>
            <person name="Corradi N."/>
            <person name="Roux C."/>
            <person name="Martin F.M."/>
        </authorList>
    </citation>
    <scope>NUCLEOTIDE SEQUENCE [LARGE SCALE GENOMIC DNA]</scope>
    <source>
        <strain evidence="7 8">DAOM 227022</strain>
    </source>
</reference>
<sequence length="589" mass="67655">MKIHHLVHNEFGSSNYSQVQKTESLNIFSLQNVDSTNSFRDDTSFFPSNKCKSSKISFDQVSVDTSVTHQMDNFKDEFHQFFVSENSNTLPVNNLNNNKESSNSIPSSSQFQTSFELPLLSTMSTFNSSSLVPDLLLVNSDLWSQFYRVNNEMIITKAGRCIFPLLKYLPVNLDPSVNYSFVIDFVQLSKNRYRFKKGCWISIGSDKRKFLPNIRGDKSGTVYGNPFTHPNSPQSGAYWMNFGVSFPKIKLTNRLRQSSSSSNTRKRDSTLPPGHFYLTSFHKYWPRIKMIKHTANEDQESFFTFEETKFIAVTHYQNEQVNTLKKNNNPHAKGLKGSFKDKNNPYDSESEISDIIVDSEVDDNEDISDTQEENSSLYLLTTESSNKLNDSISLEQKIQQWKKGIEIETRSISIDYVPKPNVTRKTSDDDMFHTNQTSLYQNMGGYKVVKNAHYTSDKKHEYHPSSGIVDNTTSKRPKLDRITSFSEVQQQNKQQETQSQIKQFQQQNTHRPTWNYYSAPKTPLSPGNIFYSTISNNKISSNVDNSISSVRLEQAENENKRLREFIRERYGYEAEKEADAVVALGGKDI</sequence>
<dbReference type="GO" id="GO:0001708">
    <property type="term" value="P:cell fate specification"/>
    <property type="evidence" value="ECO:0007669"/>
    <property type="project" value="TreeGrafter"/>
</dbReference>
<dbReference type="OrthoDB" id="7442607at2759"/>
<dbReference type="EMBL" id="QKYT01000280">
    <property type="protein sequence ID" value="RIA88079.1"/>
    <property type="molecule type" value="Genomic_DNA"/>
</dbReference>
<dbReference type="InterPro" id="IPR036960">
    <property type="entry name" value="T-box_sf"/>
</dbReference>
<dbReference type="GO" id="GO:0005634">
    <property type="term" value="C:nucleus"/>
    <property type="evidence" value="ECO:0007669"/>
    <property type="project" value="InterPro"/>
</dbReference>
<dbReference type="PRINTS" id="PR00937">
    <property type="entry name" value="TBOX"/>
</dbReference>
<protein>
    <recommendedName>
        <fullName evidence="6">T-box domain-containing protein</fullName>
    </recommendedName>
</protein>
<dbReference type="PANTHER" id="PTHR11267">
    <property type="entry name" value="T-BOX PROTEIN-RELATED"/>
    <property type="match status" value="1"/>
</dbReference>
<dbReference type="AlphaFoldDB" id="A0A397ST38"/>
<comment type="caution">
    <text evidence="7">The sequence shown here is derived from an EMBL/GenBank/DDBJ whole genome shotgun (WGS) entry which is preliminary data.</text>
</comment>
<dbReference type="GO" id="GO:0045893">
    <property type="term" value="P:positive regulation of DNA-templated transcription"/>
    <property type="evidence" value="ECO:0007669"/>
    <property type="project" value="InterPro"/>
</dbReference>
<keyword evidence="4" id="KW-0539">Nucleus</keyword>
<dbReference type="Gene3D" id="2.60.40.820">
    <property type="entry name" value="Transcription factor, T-box"/>
    <property type="match status" value="1"/>
</dbReference>
<dbReference type="InterPro" id="IPR001699">
    <property type="entry name" value="TF_T-box"/>
</dbReference>
<keyword evidence="1" id="KW-0805">Transcription regulation</keyword>
<gene>
    <name evidence="7" type="ORF">C1645_826917</name>
</gene>
<evidence type="ECO:0000256" key="1">
    <source>
        <dbReference type="ARBA" id="ARBA00023015"/>
    </source>
</evidence>
<keyword evidence="2" id="KW-0238">DNA-binding</keyword>
<evidence type="ECO:0000313" key="8">
    <source>
        <dbReference type="Proteomes" id="UP000265703"/>
    </source>
</evidence>
<dbReference type="STRING" id="658196.A0A397ST38"/>